<accession>A0A2J8I4V3</accession>
<name>A0A2J8I4V3_VIBDI</name>
<dbReference type="PANTHER" id="PTHR35006">
    <property type="entry name" value="GLYOXALASE FAMILY PROTEIN (AFU_ORTHOLOGUE AFUA_5G14830)"/>
    <property type="match status" value="1"/>
</dbReference>
<reference evidence="1 2" key="1">
    <citation type="submission" date="2018-01" db="EMBL/GenBank/DDBJ databases">
        <title>Draft genome sequences of six Vibrio diazotrophicus strains isolated from deep-sea sediments of the Baltic Sea.</title>
        <authorList>
            <person name="Castillo D."/>
            <person name="Vandieken V."/>
            <person name="Chiang O."/>
            <person name="Middelboe M."/>
        </authorList>
    </citation>
    <scope>NUCLEOTIDE SEQUENCE [LARGE SCALE GENOMIC DNA]</scope>
    <source>
        <strain evidence="1 2">60.27F</strain>
    </source>
</reference>
<dbReference type="RefSeq" id="WP_102965636.1">
    <property type="nucleotide sequence ID" value="NZ_POSK01000003.1"/>
</dbReference>
<dbReference type="AlphaFoldDB" id="A0A2J8I4V3"/>
<dbReference type="SUPFAM" id="SSF54593">
    <property type="entry name" value="Glyoxalase/Bleomycin resistance protein/Dihydroxybiphenyl dioxygenase"/>
    <property type="match status" value="1"/>
</dbReference>
<dbReference type="Proteomes" id="UP000236449">
    <property type="component" value="Unassembled WGS sequence"/>
</dbReference>
<protein>
    <recommendedName>
        <fullName evidence="3">Catechol 2,3-dioxygenase-like lactoylglutathione lyase family enzyme</fullName>
    </recommendedName>
</protein>
<dbReference type="InterPro" id="IPR029068">
    <property type="entry name" value="Glyas_Bleomycin-R_OHBP_Dase"/>
</dbReference>
<evidence type="ECO:0000313" key="1">
    <source>
        <dbReference type="EMBL" id="PNI05557.1"/>
    </source>
</evidence>
<organism evidence="1 2">
    <name type="scientific">Vibrio diazotrophicus</name>
    <dbReference type="NCBI Taxonomy" id="685"/>
    <lineage>
        <taxon>Bacteria</taxon>
        <taxon>Pseudomonadati</taxon>
        <taxon>Pseudomonadota</taxon>
        <taxon>Gammaproteobacteria</taxon>
        <taxon>Vibrionales</taxon>
        <taxon>Vibrionaceae</taxon>
        <taxon>Vibrio</taxon>
    </lineage>
</organism>
<proteinExistence type="predicted"/>
<evidence type="ECO:0000313" key="2">
    <source>
        <dbReference type="Proteomes" id="UP000236449"/>
    </source>
</evidence>
<sequence>MNDSIGVFVVHFEESKHFYTQLLSAIGYSFIIELPSNLTGQPHAAGFGKGPELSFWVTHSERLTRNKTVSFSVENSELVNLFFRKSLVLGANICCSPSIGQDKHYKTSVFDPEGNKLEVFCRY</sequence>
<dbReference type="Gene3D" id="3.10.180.10">
    <property type="entry name" value="2,3-Dihydroxybiphenyl 1,2-Dioxygenase, domain 1"/>
    <property type="match status" value="1"/>
</dbReference>
<dbReference type="EMBL" id="POSK01000003">
    <property type="protein sequence ID" value="PNI05557.1"/>
    <property type="molecule type" value="Genomic_DNA"/>
</dbReference>
<dbReference type="PANTHER" id="PTHR35006:SF2">
    <property type="entry name" value="GLYOXALASE FAMILY PROTEIN (AFU_ORTHOLOGUE AFUA_5G14830)"/>
    <property type="match status" value="1"/>
</dbReference>
<gene>
    <name evidence="1" type="ORF">C1N32_05505</name>
</gene>
<comment type="caution">
    <text evidence="1">The sequence shown here is derived from an EMBL/GenBank/DDBJ whole genome shotgun (WGS) entry which is preliminary data.</text>
</comment>
<evidence type="ECO:0008006" key="3">
    <source>
        <dbReference type="Google" id="ProtNLM"/>
    </source>
</evidence>
<dbReference type="OrthoDB" id="9800438at2"/>